<gene>
    <name evidence="2" type="ORF">EZV62_005712</name>
</gene>
<dbReference type="Proteomes" id="UP000323000">
    <property type="component" value="Chromosome 2"/>
</dbReference>
<dbReference type="OrthoDB" id="1938864at2759"/>
<evidence type="ECO:0000256" key="1">
    <source>
        <dbReference type="SAM" id="MobiDB-lite"/>
    </source>
</evidence>
<reference evidence="3" key="1">
    <citation type="journal article" date="2019" name="Gigascience">
        <title>De novo genome assembly of the endangered Acer yangbiense, a plant species with extremely small populations endemic to Yunnan Province, China.</title>
        <authorList>
            <person name="Yang J."/>
            <person name="Wariss H.M."/>
            <person name="Tao L."/>
            <person name="Zhang R."/>
            <person name="Yun Q."/>
            <person name="Hollingsworth P."/>
            <person name="Dao Z."/>
            <person name="Luo G."/>
            <person name="Guo H."/>
            <person name="Ma Y."/>
            <person name="Sun W."/>
        </authorList>
    </citation>
    <scope>NUCLEOTIDE SEQUENCE [LARGE SCALE GENOMIC DNA]</scope>
    <source>
        <strain evidence="3">cv. Malutang</strain>
    </source>
</reference>
<feature type="region of interest" description="Disordered" evidence="1">
    <location>
        <begin position="152"/>
        <end position="183"/>
    </location>
</feature>
<dbReference type="PANTHER" id="PTHR37767">
    <property type="entry name" value="HYDROXYPROLINE-RICH GLYCOPROTEIN FAMILY PROTEIN"/>
    <property type="match status" value="1"/>
</dbReference>
<evidence type="ECO:0000313" key="2">
    <source>
        <dbReference type="EMBL" id="TXG70777.1"/>
    </source>
</evidence>
<comment type="caution">
    <text evidence="2">The sequence shown here is derived from an EMBL/GenBank/DDBJ whole genome shotgun (WGS) entry which is preliminary data.</text>
</comment>
<proteinExistence type="predicted"/>
<dbReference type="EMBL" id="VAHF01000002">
    <property type="protein sequence ID" value="TXG70777.1"/>
    <property type="molecule type" value="Genomic_DNA"/>
</dbReference>
<evidence type="ECO:0000313" key="3">
    <source>
        <dbReference type="Proteomes" id="UP000323000"/>
    </source>
</evidence>
<organism evidence="2 3">
    <name type="scientific">Acer yangbiense</name>
    <dbReference type="NCBI Taxonomy" id="1000413"/>
    <lineage>
        <taxon>Eukaryota</taxon>
        <taxon>Viridiplantae</taxon>
        <taxon>Streptophyta</taxon>
        <taxon>Embryophyta</taxon>
        <taxon>Tracheophyta</taxon>
        <taxon>Spermatophyta</taxon>
        <taxon>Magnoliopsida</taxon>
        <taxon>eudicotyledons</taxon>
        <taxon>Gunneridae</taxon>
        <taxon>Pentapetalae</taxon>
        <taxon>rosids</taxon>
        <taxon>malvids</taxon>
        <taxon>Sapindales</taxon>
        <taxon>Sapindaceae</taxon>
        <taxon>Hippocastanoideae</taxon>
        <taxon>Acereae</taxon>
        <taxon>Acer</taxon>
    </lineage>
</organism>
<dbReference type="InterPro" id="IPR007789">
    <property type="entry name" value="DUF688"/>
</dbReference>
<accession>A0A5C7IN21</accession>
<dbReference type="Pfam" id="PF05097">
    <property type="entry name" value="DUF688"/>
    <property type="match status" value="1"/>
</dbReference>
<dbReference type="PANTHER" id="PTHR37767:SF1">
    <property type="entry name" value="HYDROXYPROLINE-RICH GLYCOPROTEIN FAMILY PROTEIN"/>
    <property type="match status" value="1"/>
</dbReference>
<protein>
    <submittedName>
        <fullName evidence="2">Uncharacterized protein</fullName>
    </submittedName>
</protein>
<feature type="compositionally biased region" description="Low complexity" evidence="1">
    <location>
        <begin position="171"/>
        <end position="183"/>
    </location>
</feature>
<feature type="region of interest" description="Disordered" evidence="1">
    <location>
        <begin position="223"/>
        <end position="245"/>
    </location>
</feature>
<keyword evidence="3" id="KW-1185">Reference proteome</keyword>
<name>A0A5C7IN21_9ROSI</name>
<dbReference type="AlphaFoldDB" id="A0A5C7IN21"/>
<sequence length="315" mass="35133">MAQINFTHHSNTRKIRQPPAVPFLWEVKPGMPKKDWKPEVPSVIIPGLAPPPLKLVASIPFNWEEKPGTPLPCFSQLSLESPLALVCYQGYGDDDDAANEKYDASDDADEERKGLSELDLETFDFETDDSFSSVPSLLANCLVPREDISSAVPVQKSSSGDDDTIDQLEIPSSPASETNSSTSSYATGISSLVGVSFLECLFPLLPPNSGFLEKVGCSEKGFHTPAEGKSKDFDREREREHESNNSVVIRRPTTLEELIMMSRRRSYQRKAVQMRKQNLSMEFAKRASRCGIFGTSFKMIEGLQRKMRQPILKLL</sequence>
<feature type="compositionally biased region" description="Basic and acidic residues" evidence="1">
    <location>
        <begin position="223"/>
        <end position="243"/>
    </location>
</feature>